<feature type="region of interest" description="Disordered" evidence="2">
    <location>
        <begin position="363"/>
        <end position="404"/>
    </location>
</feature>
<dbReference type="AlphaFoldDB" id="A0A9D4TXU4"/>
<feature type="coiled-coil region" evidence="1">
    <location>
        <begin position="62"/>
        <end position="155"/>
    </location>
</feature>
<feature type="compositionally biased region" description="Polar residues" evidence="2">
    <location>
        <begin position="250"/>
        <end position="267"/>
    </location>
</feature>
<reference evidence="3" key="2">
    <citation type="submission" date="2020-11" db="EMBL/GenBank/DDBJ databases">
        <authorList>
            <person name="Cecchin M."/>
            <person name="Marcolungo L."/>
            <person name="Rossato M."/>
            <person name="Girolomoni L."/>
            <person name="Cosentino E."/>
            <person name="Cuine S."/>
            <person name="Li-Beisson Y."/>
            <person name="Delledonne M."/>
            <person name="Ballottari M."/>
        </authorList>
    </citation>
    <scope>NUCLEOTIDE SEQUENCE</scope>
    <source>
        <strain evidence="3">211/11P</strain>
        <tissue evidence="3">Whole cell</tissue>
    </source>
</reference>
<evidence type="ECO:0000313" key="4">
    <source>
        <dbReference type="Proteomes" id="UP001055712"/>
    </source>
</evidence>
<keyword evidence="4" id="KW-1185">Reference proteome</keyword>
<gene>
    <name evidence="3" type="ORF">D9Q98_005968</name>
</gene>
<feature type="region of interest" description="Disordered" evidence="2">
    <location>
        <begin position="303"/>
        <end position="331"/>
    </location>
</feature>
<evidence type="ECO:0000313" key="3">
    <source>
        <dbReference type="EMBL" id="KAI3436552.1"/>
    </source>
</evidence>
<feature type="compositionally biased region" description="Low complexity" evidence="2">
    <location>
        <begin position="303"/>
        <end position="317"/>
    </location>
</feature>
<feature type="region of interest" description="Disordered" evidence="2">
    <location>
        <begin position="245"/>
        <end position="270"/>
    </location>
</feature>
<comment type="caution">
    <text evidence="3">The sequence shown here is derived from an EMBL/GenBank/DDBJ whole genome shotgun (WGS) entry which is preliminary data.</text>
</comment>
<organism evidence="3 4">
    <name type="scientific">Chlorella vulgaris</name>
    <name type="common">Green alga</name>
    <dbReference type="NCBI Taxonomy" id="3077"/>
    <lineage>
        <taxon>Eukaryota</taxon>
        <taxon>Viridiplantae</taxon>
        <taxon>Chlorophyta</taxon>
        <taxon>core chlorophytes</taxon>
        <taxon>Trebouxiophyceae</taxon>
        <taxon>Chlorellales</taxon>
        <taxon>Chlorellaceae</taxon>
        <taxon>Chlorella clade</taxon>
        <taxon>Chlorella</taxon>
    </lineage>
</organism>
<name>A0A9D4TXU4_CHLVU</name>
<evidence type="ECO:0000256" key="2">
    <source>
        <dbReference type="SAM" id="MobiDB-lite"/>
    </source>
</evidence>
<reference evidence="3" key="1">
    <citation type="journal article" date="2019" name="Plant J.">
        <title>Chlorella vulgaris genome assembly and annotation reveals the molecular basis for metabolic acclimation to high light conditions.</title>
        <authorList>
            <person name="Cecchin M."/>
            <person name="Marcolungo L."/>
            <person name="Rossato M."/>
            <person name="Girolomoni L."/>
            <person name="Cosentino E."/>
            <person name="Cuine S."/>
            <person name="Li-Beisson Y."/>
            <person name="Delledonne M."/>
            <person name="Ballottari M."/>
        </authorList>
    </citation>
    <scope>NUCLEOTIDE SEQUENCE</scope>
    <source>
        <strain evidence="3">211/11P</strain>
    </source>
</reference>
<proteinExistence type="predicted"/>
<keyword evidence="1" id="KW-0175">Coiled coil</keyword>
<dbReference type="OrthoDB" id="10686212at2759"/>
<feature type="region of interest" description="Disordered" evidence="2">
    <location>
        <begin position="444"/>
        <end position="474"/>
    </location>
</feature>
<evidence type="ECO:0000256" key="1">
    <source>
        <dbReference type="SAM" id="Coils"/>
    </source>
</evidence>
<accession>A0A9D4TXU4</accession>
<dbReference type="EMBL" id="SIDB01000002">
    <property type="protein sequence ID" value="KAI3436552.1"/>
    <property type="molecule type" value="Genomic_DNA"/>
</dbReference>
<protein>
    <submittedName>
        <fullName evidence="3">Uncharacterized protein</fullName>
    </submittedName>
</protein>
<dbReference type="Proteomes" id="UP001055712">
    <property type="component" value="Unassembled WGS sequence"/>
</dbReference>
<sequence>MASRALAVKNAMINDLKERLARVTRADEATCHAVSASNAVAAAETQLALARCRELELRLCSAAAEQQRAVQAAAQLARSEEQAAGRARLEAERLAAADAQREVAAELERQRKVTASTRQALTAAREQRAAVKGQVAALQAQISEARNAHSQATATLAQLDPDFAELRQENEELRLLVTQRESAYLTLLETVQEVFQRNSPAARIAYASVGSSPAKLEGALDSAVFSQLQEKLVGWQRRLQGAAKLRSEGTAASTADVTSTGFGSRQSVEGDGTSCLSPAGSVGFMPAHASQVQAAIEAAASEATSSSSDASSGTSAGCVPQDSEAVTPCSSSSTLAGYSDVQLHDTPASPCTAAGPAAQAAALAASPPLTQGGSQQAASRPATGPLAWPAPPAQQQRQQQKVWRDNPVAAVRPVSRQGSRIKELGLQAAGSPVAAAAAVEAEAAASEAKDALSPLPRGPVTTPPRAGKAPELDC</sequence>